<dbReference type="CDD" id="cd12108">
    <property type="entry name" value="Hr-like"/>
    <property type="match status" value="1"/>
</dbReference>
<accession>A0A0C2XFZ7</accession>
<dbReference type="Pfam" id="PF01814">
    <property type="entry name" value="Hemerythrin"/>
    <property type="match status" value="1"/>
</dbReference>
<dbReference type="OrthoDB" id="58416at2759"/>
<dbReference type="InParanoid" id="A0A0C2XFZ7"/>
<organism evidence="2 3">
    <name type="scientific">Amanita muscaria (strain Koide BX008)</name>
    <dbReference type="NCBI Taxonomy" id="946122"/>
    <lineage>
        <taxon>Eukaryota</taxon>
        <taxon>Fungi</taxon>
        <taxon>Dikarya</taxon>
        <taxon>Basidiomycota</taxon>
        <taxon>Agaricomycotina</taxon>
        <taxon>Agaricomycetes</taxon>
        <taxon>Agaricomycetidae</taxon>
        <taxon>Agaricales</taxon>
        <taxon>Pluteineae</taxon>
        <taxon>Amanitaceae</taxon>
        <taxon>Amanita</taxon>
    </lineage>
</organism>
<proteinExistence type="predicted"/>
<evidence type="ECO:0000313" key="3">
    <source>
        <dbReference type="Proteomes" id="UP000054549"/>
    </source>
</evidence>
<evidence type="ECO:0000313" key="2">
    <source>
        <dbReference type="EMBL" id="KIL68366.1"/>
    </source>
</evidence>
<keyword evidence="3" id="KW-1185">Reference proteome</keyword>
<gene>
    <name evidence="2" type="ORF">M378DRAFT_876891</name>
</gene>
<dbReference type="Gene3D" id="1.20.120.520">
    <property type="entry name" value="nmb1532 protein domain like"/>
    <property type="match status" value="1"/>
</dbReference>
<dbReference type="EMBL" id="KN818228">
    <property type="protein sequence ID" value="KIL68366.1"/>
    <property type="molecule type" value="Genomic_DNA"/>
</dbReference>
<dbReference type="Proteomes" id="UP000054549">
    <property type="component" value="Unassembled WGS sequence"/>
</dbReference>
<sequence>MEAPYALIDAPVGVAYNHLDVLNHFWLDMALMHNVFLRFLNNIHEIAAKIKPGDESAFAGYCITGIDLIHLHHKGEEEILFRHLSNRLDMSGNIHEHGEFQGGLDAFYQYMKAVFNKQEKYDTEKTISLFCSFGDSLAKHLRDEIPTIQPEQLKEFEKSELDGMMKEHDEYVKKKSSLFLVLPWALSHHNSQDRPDWPPLPGPLLWIARNVGGLKHPSYWKFSPYDMKGNPKQYAT</sequence>
<dbReference type="STRING" id="946122.A0A0C2XFZ7"/>
<dbReference type="PANTHER" id="PTHR38048:SF2">
    <property type="entry name" value="HEMERYTHRIN-LIKE DOMAIN-CONTAINING PROTEIN"/>
    <property type="match status" value="1"/>
</dbReference>
<name>A0A0C2XFZ7_AMAMK</name>
<reference evidence="2 3" key="1">
    <citation type="submission" date="2014-04" db="EMBL/GenBank/DDBJ databases">
        <title>Evolutionary Origins and Diversification of the Mycorrhizal Mutualists.</title>
        <authorList>
            <consortium name="DOE Joint Genome Institute"/>
            <consortium name="Mycorrhizal Genomics Consortium"/>
            <person name="Kohler A."/>
            <person name="Kuo A."/>
            <person name="Nagy L.G."/>
            <person name="Floudas D."/>
            <person name="Copeland A."/>
            <person name="Barry K.W."/>
            <person name="Cichocki N."/>
            <person name="Veneault-Fourrey C."/>
            <person name="LaButti K."/>
            <person name="Lindquist E.A."/>
            <person name="Lipzen A."/>
            <person name="Lundell T."/>
            <person name="Morin E."/>
            <person name="Murat C."/>
            <person name="Riley R."/>
            <person name="Ohm R."/>
            <person name="Sun H."/>
            <person name="Tunlid A."/>
            <person name="Henrissat B."/>
            <person name="Grigoriev I.V."/>
            <person name="Hibbett D.S."/>
            <person name="Martin F."/>
        </authorList>
    </citation>
    <scope>NUCLEOTIDE SEQUENCE [LARGE SCALE GENOMIC DNA]</scope>
    <source>
        <strain evidence="2 3">Koide BX008</strain>
    </source>
</reference>
<dbReference type="PANTHER" id="PTHR38048">
    <property type="entry name" value="EXPRESSED PROTEIN"/>
    <property type="match status" value="1"/>
</dbReference>
<dbReference type="AlphaFoldDB" id="A0A0C2XFZ7"/>
<feature type="domain" description="Hemerythrin-like" evidence="1">
    <location>
        <begin position="31"/>
        <end position="144"/>
    </location>
</feature>
<evidence type="ECO:0000259" key="1">
    <source>
        <dbReference type="Pfam" id="PF01814"/>
    </source>
</evidence>
<dbReference type="InterPro" id="IPR053206">
    <property type="entry name" value="Dimeric_xanthone_biosynth"/>
</dbReference>
<dbReference type="HOGENOM" id="CLU_066708_1_0_1"/>
<protein>
    <recommendedName>
        <fullName evidence="1">Hemerythrin-like domain-containing protein</fullName>
    </recommendedName>
</protein>
<dbReference type="InterPro" id="IPR012312">
    <property type="entry name" value="Hemerythrin-like"/>
</dbReference>